<dbReference type="Proteomes" id="UP000198881">
    <property type="component" value="Unassembled WGS sequence"/>
</dbReference>
<dbReference type="OrthoDB" id="3405537at2"/>
<dbReference type="EMBL" id="FPCG01000005">
    <property type="protein sequence ID" value="SFV22845.1"/>
    <property type="molecule type" value="Genomic_DNA"/>
</dbReference>
<protein>
    <recommendedName>
        <fullName evidence="3">Site-specific recombinase XerD</fullName>
    </recommendedName>
</protein>
<reference evidence="1 2" key="1">
    <citation type="submission" date="2016-10" db="EMBL/GenBank/DDBJ databases">
        <authorList>
            <person name="de Groot N.N."/>
        </authorList>
    </citation>
    <scope>NUCLEOTIDE SEQUENCE [LARGE SCALE GENOMIC DNA]</scope>
    <source>
        <strain evidence="1 2">CGMCC 1.7054</strain>
    </source>
</reference>
<accession>A0A1I7MLN9</accession>
<proteinExistence type="predicted"/>
<dbReference type="GO" id="GO:0003677">
    <property type="term" value="F:DNA binding"/>
    <property type="evidence" value="ECO:0007669"/>
    <property type="project" value="InterPro"/>
</dbReference>
<dbReference type="SUPFAM" id="SSF56349">
    <property type="entry name" value="DNA breaking-rejoining enzymes"/>
    <property type="match status" value="1"/>
</dbReference>
<dbReference type="InterPro" id="IPR011010">
    <property type="entry name" value="DNA_brk_join_enz"/>
</dbReference>
<organism evidence="1 2">
    <name type="scientific">Micrococcus terreus</name>
    <dbReference type="NCBI Taxonomy" id="574650"/>
    <lineage>
        <taxon>Bacteria</taxon>
        <taxon>Bacillati</taxon>
        <taxon>Actinomycetota</taxon>
        <taxon>Actinomycetes</taxon>
        <taxon>Micrococcales</taxon>
        <taxon>Micrococcaceae</taxon>
        <taxon>Micrococcus</taxon>
    </lineage>
</organism>
<gene>
    <name evidence="1" type="ORF">SAMN04487966_10546</name>
</gene>
<evidence type="ECO:0000313" key="2">
    <source>
        <dbReference type="Proteomes" id="UP000198881"/>
    </source>
</evidence>
<sequence length="485" mass="53941">MSRPAFIGPCARCDRTGVRFAATWPGGRICRRCYQRATRLHGTCPGCAQHRLLPGLLDGAPACADCTGIPADFHCTRCGREDEFVRTGLCAHCCLADDLTVLLDDGTGAIAAPLLPLFTALTGQKHARSARIWLTINRHAEQLLRDLAQGRLPLTHQTFQEHPCPGKVAFLRALCLEHQLLEPVNLDIERFQSWLETKVSALPAEDARIIRQYALWVHLNRIHHLQATEGLKKGTFLAAKQSITMAIGLLGHVRARGHSPAECTQHDVDAWLAGGPTTRSLARGFVRWAVEHGHLPTVDFPYRIAQATPVISQAQRLEHLRTLTEPSTQIPGTLQVAALFLLLYGQSLTRISRMRLAQIHDTEGKLTVSFTDDRLQIPPPFDRIVRAHLDALPHTNTSAHRANTWLFPGMRPGEHLHQNTIMSRLRERGIDLLGARNASLRALVLEMPAPIVADALNYSYQVTDKHRRDAGATFTDYINHRSTDL</sequence>
<keyword evidence="2" id="KW-1185">Reference proteome</keyword>
<dbReference type="RefSeq" id="WP_143109448.1">
    <property type="nucleotide sequence ID" value="NZ_FPCG01000005.1"/>
</dbReference>
<name>A0A1I7MLN9_9MICC</name>
<dbReference type="AlphaFoldDB" id="A0A1I7MLN9"/>
<evidence type="ECO:0000313" key="1">
    <source>
        <dbReference type="EMBL" id="SFV22845.1"/>
    </source>
</evidence>
<evidence type="ECO:0008006" key="3">
    <source>
        <dbReference type="Google" id="ProtNLM"/>
    </source>
</evidence>
<dbReference type="STRING" id="574650.SAMN04487966_10546"/>